<dbReference type="Proteomes" id="UP000481858">
    <property type="component" value="Unassembled WGS sequence"/>
</dbReference>
<feature type="transmembrane region" description="Helical" evidence="5">
    <location>
        <begin position="581"/>
        <end position="603"/>
    </location>
</feature>
<dbReference type="GO" id="GO:0006886">
    <property type="term" value="P:intracellular protein transport"/>
    <property type="evidence" value="ECO:0007669"/>
    <property type="project" value="TreeGrafter"/>
</dbReference>
<comment type="caution">
    <text evidence="7">The sequence shown here is derived from an EMBL/GenBank/DDBJ whole genome shotgun (WGS) entry which is preliminary data.</text>
</comment>
<keyword evidence="5" id="KW-1133">Transmembrane helix</keyword>
<dbReference type="AlphaFoldDB" id="A0A7C8N2X7"/>
<keyword evidence="2 3" id="KW-0342">GTP-binding</keyword>
<evidence type="ECO:0000313" key="8">
    <source>
        <dbReference type="Proteomes" id="UP000481858"/>
    </source>
</evidence>
<feature type="transmembrane region" description="Helical" evidence="5">
    <location>
        <begin position="794"/>
        <end position="814"/>
    </location>
</feature>
<dbReference type="GO" id="GO:0003924">
    <property type="term" value="F:GTPase activity"/>
    <property type="evidence" value="ECO:0007669"/>
    <property type="project" value="InterPro"/>
</dbReference>
<keyword evidence="5" id="KW-0472">Membrane</keyword>
<evidence type="ECO:0000256" key="4">
    <source>
        <dbReference type="PIRSR" id="PIRSR606689-2"/>
    </source>
</evidence>
<feature type="transmembrane region" description="Helical" evidence="5">
    <location>
        <begin position="492"/>
        <end position="515"/>
    </location>
</feature>
<feature type="binding site" evidence="3">
    <location>
        <position position="891"/>
    </location>
    <ligand>
        <name>GTP</name>
        <dbReference type="ChEBI" id="CHEBI:37565"/>
    </ligand>
</feature>
<sequence>MTQLRRLAASWHPISSVTYSTLFLLLLWTTFQRFITGQEDPNRCRALLTEGTWSPAVNSPHDVQKWEPNGCRMVEYSSDAIHDCLVGRKFVLAGDSTIRQIFWAAARKLDPKLAAAELKEIVAADEKHRDLSFNAEGVRLEFIWDPWLNSTTLKDTLDTFHALPSFSREPTLTKKEEESPALIVLGSPGLWAARYGGDDYMTLFKDGINTVSSYLSLASEGSTTRSSSLSALPNRNEGYSSAPNHILLTPVQEPAYSALANKRTETITPERIDEMNDYLFHLPPNQTSHVIWAFNRMTEESHQFLESDGLHVDDNIADRKIDIVLNSHCNNPAILEDRSFKGTCCVEEPSNYLFNLALIFLCAVMLYTPRAQSMPKFIRPELLTATRDILVTLAWCWLCDGTLQFSKVERHYRQGAFIVICLFWLVGSSSVLHKLVGSAGEMPWSAAKDSKKQIANNEEHKFLSRDQTDEIKGLMQGIILLYHFNYASQTLWVYKLVRVLISMYFFLSAYGHTLYLLRTEDYSFKRVAVVLFRTNALTALLPFMMGTSYNSYYFAPAVTFYYLVIYMMLRTLKESNYDPWPLGMKVLATASFTSMLITTPGFLEMATDILGTVFKMSFDVQELRFRLALDRYIVFVGVTVASLVHTATLSDAREVFTTKGSPRLFDSGRSRFWIICSAGLVLFLFFTQSNLSSKQSYNAAHPYISWIPVLALVTLRNLYTPAQKVFLAIPAALGRISLETYVLQYHIWLGGDATARLTLGGFENASFPLFLIEKALITTLFIGMAALTHRATRTFAATLSEVGFLVFLVALWVGNLIYTYWLLTLGGTAAEYSVILLGLDNAGKTTFHEQTKSLFLPERPDPKLKTVPTVGQNVSTLTLPDMYLKIWDVGGQLSLRKLWQSYYASCHAIVFIIDSTDIGDGNIEHDNSGRLDECRLVLEDVLQNSETEGVPLLILANKQDREDCLEVVRIKEGLVKKVFEGEKASSIRDSRVLPVSALTGTGVREAIDWVRSRVKWNKESRPPVMR</sequence>
<proteinExistence type="predicted"/>
<dbReference type="OrthoDB" id="1932925at2759"/>
<dbReference type="FunFam" id="3.40.50.300:FF:001317">
    <property type="entry name" value="Putative ADP-ribosylation factor"/>
    <property type="match status" value="1"/>
</dbReference>
<dbReference type="SMART" id="SM00178">
    <property type="entry name" value="SAR"/>
    <property type="match status" value="1"/>
</dbReference>
<dbReference type="PANTHER" id="PTHR45909:SF1">
    <property type="entry name" value="ADP-RIBOSYLATION FACTOR-RELATED PROTEIN 1"/>
    <property type="match status" value="1"/>
</dbReference>
<feature type="binding site" evidence="4">
    <location>
        <position position="869"/>
    </location>
    <ligand>
        <name>Mg(2+)</name>
        <dbReference type="ChEBI" id="CHEBI:18420"/>
    </ligand>
</feature>
<dbReference type="Pfam" id="PF07779">
    <property type="entry name" value="Cas1_AcylT"/>
    <property type="match status" value="1"/>
</dbReference>
<evidence type="ECO:0000256" key="2">
    <source>
        <dbReference type="ARBA" id="ARBA00023134"/>
    </source>
</evidence>
<feature type="transmembrane region" description="Helical" evidence="5">
    <location>
        <begin position="352"/>
        <end position="369"/>
    </location>
</feature>
<keyword evidence="4" id="KW-0460">Magnesium</keyword>
<evidence type="ECO:0000256" key="3">
    <source>
        <dbReference type="PIRSR" id="PIRSR606689-1"/>
    </source>
</evidence>
<feature type="transmembrane region" description="Helical" evidence="5">
    <location>
        <begin position="767"/>
        <end position="787"/>
    </location>
</feature>
<dbReference type="GO" id="GO:0005794">
    <property type="term" value="C:Golgi apparatus"/>
    <property type="evidence" value="ECO:0007669"/>
    <property type="project" value="TreeGrafter"/>
</dbReference>
<feature type="transmembrane region" description="Helical" evidence="5">
    <location>
        <begin position="632"/>
        <end position="652"/>
    </location>
</feature>
<evidence type="ECO:0000259" key="6">
    <source>
        <dbReference type="Pfam" id="PF07779"/>
    </source>
</evidence>
<feature type="domain" description="Cas1p 10 TM acyl transferase" evidence="6">
    <location>
        <begin position="455"/>
        <end position="797"/>
    </location>
</feature>
<dbReference type="GO" id="GO:0005525">
    <property type="term" value="F:GTP binding"/>
    <property type="evidence" value="ECO:0007669"/>
    <property type="project" value="UniProtKB-KW"/>
</dbReference>
<feature type="binding site" evidence="4">
    <location>
        <position position="845"/>
    </location>
    <ligand>
        <name>Mg(2+)</name>
        <dbReference type="ChEBI" id="CHEBI:18420"/>
    </ligand>
</feature>
<keyword evidence="5" id="KW-0812">Transmembrane</keyword>
<feature type="transmembrane region" description="Helical" evidence="5">
    <location>
        <begin position="672"/>
        <end position="691"/>
    </location>
</feature>
<dbReference type="InterPro" id="IPR024156">
    <property type="entry name" value="Small_GTPase_ARF"/>
</dbReference>
<dbReference type="Pfam" id="PF00025">
    <property type="entry name" value="Arf"/>
    <property type="match status" value="1"/>
</dbReference>
<accession>A0A7C8N2X7</accession>
<reference evidence="7 8" key="1">
    <citation type="submission" date="2019-12" db="EMBL/GenBank/DDBJ databases">
        <title>Draft genome sequence of the ascomycete Xylaria multiplex DSM 110363.</title>
        <authorList>
            <person name="Buettner E."/>
            <person name="Kellner H."/>
        </authorList>
    </citation>
    <scope>NUCLEOTIDE SEQUENCE [LARGE SCALE GENOMIC DNA]</scope>
    <source>
        <strain evidence="7 8">DSM 110363</strain>
    </source>
</reference>
<feature type="transmembrane region" description="Helical" evidence="5">
    <location>
        <begin position="726"/>
        <end position="747"/>
    </location>
</feature>
<dbReference type="GO" id="GO:0046872">
    <property type="term" value="F:metal ion binding"/>
    <property type="evidence" value="ECO:0007669"/>
    <property type="project" value="UniProtKB-KW"/>
</dbReference>
<name>A0A7C8N2X7_9PEZI</name>
<evidence type="ECO:0000256" key="1">
    <source>
        <dbReference type="ARBA" id="ARBA00022741"/>
    </source>
</evidence>
<keyword evidence="4" id="KW-0479">Metal-binding</keyword>
<evidence type="ECO:0000313" key="7">
    <source>
        <dbReference type="EMBL" id="KAF2965297.1"/>
    </source>
</evidence>
<keyword evidence="1 3" id="KW-0547">Nucleotide-binding</keyword>
<dbReference type="GO" id="GO:0043001">
    <property type="term" value="P:Golgi to plasma membrane protein transport"/>
    <property type="evidence" value="ECO:0007669"/>
    <property type="project" value="TreeGrafter"/>
</dbReference>
<gene>
    <name evidence="7" type="ORF">GQX73_g8268</name>
</gene>
<feature type="binding site" evidence="3">
    <location>
        <begin position="957"/>
        <end position="960"/>
    </location>
    <ligand>
        <name>GTP</name>
        <dbReference type="ChEBI" id="CHEBI:37565"/>
    </ligand>
</feature>
<dbReference type="InterPro" id="IPR006689">
    <property type="entry name" value="Small_GTPase_ARF/SAR"/>
</dbReference>
<organism evidence="7 8">
    <name type="scientific">Xylaria multiplex</name>
    <dbReference type="NCBI Taxonomy" id="323545"/>
    <lineage>
        <taxon>Eukaryota</taxon>
        <taxon>Fungi</taxon>
        <taxon>Dikarya</taxon>
        <taxon>Ascomycota</taxon>
        <taxon>Pezizomycotina</taxon>
        <taxon>Sordariomycetes</taxon>
        <taxon>Xylariomycetidae</taxon>
        <taxon>Xylariales</taxon>
        <taxon>Xylariaceae</taxon>
        <taxon>Xylaria</taxon>
    </lineage>
</organism>
<dbReference type="PANTHER" id="PTHR45909">
    <property type="entry name" value="ADP-RIBOSYLATION FACTOR-RELATED PROTEIN 1"/>
    <property type="match status" value="1"/>
</dbReference>
<dbReference type="EMBL" id="WUBL01000119">
    <property type="protein sequence ID" value="KAF2965297.1"/>
    <property type="molecule type" value="Genomic_DNA"/>
</dbReference>
<dbReference type="SMART" id="SM00175">
    <property type="entry name" value="RAB"/>
    <property type="match status" value="1"/>
</dbReference>
<dbReference type="InterPro" id="IPR012419">
    <property type="entry name" value="Cas1_AcylTrans_dom"/>
</dbReference>
<evidence type="ECO:0000256" key="5">
    <source>
        <dbReference type="SAM" id="Phobius"/>
    </source>
</evidence>
<keyword evidence="8" id="KW-1185">Reference proteome</keyword>
<dbReference type="InterPro" id="IPR027417">
    <property type="entry name" value="P-loop_NTPase"/>
</dbReference>
<feature type="binding site" evidence="3">
    <location>
        <begin position="838"/>
        <end position="845"/>
    </location>
    <ligand>
        <name>GTP</name>
        <dbReference type="ChEBI" id="CHEBI:37565"/>
    </ligand>
</feature>
<dbReference type="SMART" id="SM00177">
    <property type="entry name" value="ARF"/>
    <property type="match status" value="1"/>
</dbReference>
<dbReference type="InParanoid" id="A0A7C8N2X7"/>
<feature type="transmembrane region" description="Helical" evidence="5">
    <location>
        <begin position="551"/>
        <end position="569"/>
    </location>
</feature>
<dbReference type="Gene3D" id="3.40.50.300">
    <property type="entry name" value="P-loop containing nucleotide triphosphate hydrolases"/>
    <property type="match status" value="1"/>
</dbReference>
<protein>
    <recommendedName>
        <fullName evidence="6">Cas1p 10 TM acyl transferase domain-containing protein</fullName>
    </recommendedName>
</protein>
<dbReference type="SUPFAM" id="SSF52540">
    <property type="entry name" value="P-loop containing nucleoside triphosphate hydrolases"/>
    <property type="match status" value="1"/>
</dbReference>
<dbReference type="GO" id="GO:0034067">
    <property type="term" value="P:protein localization to Golgi apparatus"/>
    <property type="evidence" value="ECO:0007669"/>
    <property type="project" value="TreeGrafter"/>
</dbReference>
<feature type="transmembrane region" description="Helical" evidence="5">
    <location>
        <begin position="416"/>
        <end position="436"/>
    </location>
</feature>
<dbReference type="PROSITE" id="PS51417">
    <property type="entry name" value="ARF"/>
    <property type="match status" value="1"/>
</dbReference>